<gene>
    <name evidence="1" type="ORF">A0J61_08605</name>
</gene>
<accession>A0A1C7N2V8</accession>
<name>A0A1C7N2V8_9FUNG</name>
<dbReference type="OrthoDB" id="2264649at2759"/>
<proteinExistence type="predicted"/>
<evidence type="ECO:0000313" key="1">
    <source>
        <dbReference type="EMBL" id="OBZ83351.1"/>
    </source>
</evidence>
<organism evidence="1 2">
    <name type="scientific">Choanephora cucurbitarum</name>
    <dbReference type="NCBI Taxonomy" id="101091"/>
    <lineage>
        <taxon>Eukaryota</taxon>
        <taxon>Fungi</taxon>
        <taxon>Fungi incertae sedis</taxon>
        <taxon>Mucoromycota</taxon>
        <taxon>Mucoromycotina</taxon>
        <taxon>Mucoromycetes</taxon>
        <taxon>Mucorales</taxon>
        <taxon>Mucorineae</taxon>
        <taxon>Choanephoraceae</taxon>
        <taxon>Choanephoroideae</taxon>
        <taxon>Choanephora</taxon>
    </lineage>
</organism>
<protein>
    <submittedName>
        <fullName evidence="1">Uncharacterized protein</fullName>
    </submittedName>
</protein>
<evidence type="ECO:0000313" key="2">
    <source>
        <dbReference type="Proteomes" id="UP000093000"/>
    </source>
</evidence>
<dbReference type="EMBL" id="LUGH01000679">
    <property type="protein sequence ID" value="OBZ83351.1"/>
    <property type="molecule type" value="Genomic_DNA"/>
</dbReference>
<dbReference type="AlphaFoldDB" id="A0A1C7N2V8"/>
<reference evidence="1 2" key="1">
    <citation type="submission" date="2016-03" db="EMBL/GenBank/DDBJ databases">
        <title>Choanephora cucurbitarum.</title>
        <authorList>
            <person name="Min B."/>
            <person name="Park H."/>
            <person name="Park J.-H."/>
            <person name="Shin H.-D."/>
            <person name="Choi I.-G."/>
        </authorList>
    </citation>
    <scope>NUCLEOTIDE SEQUENCE [LARGE SCALE GENOMIC DNA]</scope>
    <source>
        <strain evidence="1 2">KUS-F28377</strain>
    </source>
</reference>
<comment type="caution">
    <text evidence="1">The sequence shown here is derived from an EMBL/GenBank/DDBJ whole genome shotgun (WGS) entry which is preliminary data.</text>
</comment>
<dbReference type="Proteomes" id="UP000093000">
    <property type="component" value="Unassembled WGS sequence"/>
</dbReference>
<dbReference type="InParanoid" id="A0A1C7N2V8"/>
<sequence>MYSKLVADTKKRNIIEEVNVFDPAPEGDRWECPFCHPNSTVYQLSIPPSTEIEASRQIRSLIRQHVELHQKDILTQLKGTHPHYEKLRSDSLKRVRLWIKGTVKDRRLYEDNTI</sequence>
<keyword evidence="2" id="KW-1185">Reference proteome</keyword>